<organism evidence="1 2">
    <name type="scientific">Apis cerana cerana</name>
    <name type="common">Oriental honeybee</name>
    <dbReference type="NCBI Taxonomy" id="94128"/>
    <lineage>
        <taxon>Eukaryota</taxon>
        <taxon>Metazoa</taxon>
        <taxon>Ecdysozoa</taxon>
        <taxon>Arthropoda</taxon>
        <taxon>Hexapoda</taxon>
        <taxon>Insecta</taxon>
        <taxon>Pterygota</taxon>
        <taxon>Neoptera</taxon>
        <taxon>Endopterygota</taxon>
        <taxon>Hymenoptera</taxon>
        <taxon>Apocrita</taxon>
        <taxon>Aculeata</taxon>
        <taxon>Apoidea</taxon>
        <taxon>Anthophila</taxon>
        <taxon>Apidae</taxon>
        <taxon>Apis</taxon>
    </lineage>
</organism>
<reference evidence="1 2" key="1">
    <citation type="submission" date="2014-07" db="EMBL/GenBank/DDBJ databases">
        <title>Genomic and transcriptomic analysis on Apis cerana provide comprehensive insights into honey bee biology.</title>
        <authorList>
            <person name="Diao Q."/>
            <person name="Sun L."/>
            <person name="Zheng H."/>
            <person name="Zheng H."/>
            <person name="Xu S."/>
            <person name="Wang S."/>
            <person name="Zeng Z."/>
            <person name="Hu F."/>
            <person name="Su S."/>
            <person name="Wu J."/>
        </authorList>
    </citation>
    <scope>NUCLEOTIDE SEQUENCE [LARGE SCALE GENOMIC DNA]</scope>
    <source>
        <tissue evidence="1">Pupae without intestine</tissue>
    </source>
</reference>
<sequence>MTTIDNISMIEDSGDLPFNKRNPCIPQQLLEANELLKSINTRLEDCALEWQAEISRKQWKIFNSNIIGVTLSERSLLARTYFTEKNLDEAFQHLLSCNKIFSEYLKNFIDLLQDEVSTSNIKKTYDLQNETSNTNKNCKVVDINNIKQIQLPSLNNQQLNREGKIQDYIDNILTVQNSFTDVIKAKVNFDTKFLGFEAILHKATSTSTDTICLCQYCSNIMQTTHGTNRKLRSVTLNQRNRTVSKTKRLTRSIKTLSKKKTREKSSIIIDKISDQPLETHTIYH</sequence>
<evidence type="ECO:0000313" key="1">
    <source>
        <dbReference type="EMBL" id="PBC25388.1"/>
    </source>
</evidence>
<evidence type="ECO:0000313" key="2">
    <source>
        <dbReference type="Proteomes" id="UP000242457"/>
    </source>
</evidence>
<keyword evidence="2" id="KW-1185">Reference proteome</keyword>
<proteinExistence type="predicted"/>
<dbReference type="Proteomes" id="UP000242457">
    <property type="component" value="Unassembled WGS sequence"/>
</dbReference>
<name>A0A2A3E112_APICC</name>
<gene>
    <name evidence="1" type="ORF">APICC_05133</name>
</gene>
<accession>A0A2A3E112</accession>
<dbReference type="EMBL" id="KZ288467">
    <property type="protein sequence ID" value="PBC25388.1"/>
    <property type="molecule type" value="Genomic_DNA"/>
</dbReference>
<dbReference type="OrthoDB" id="7652997at2759"/>
<protein>
    <submittedName>
        <fullName evidence="1">Uncharacterized protein</fullName>
    </submittedName>
</protein>
<dbReference type="AlphaFoldDB" id="A0A2A3E112"/>